<dbReference type="AlphaFoldDB" id="A0A2X0LPU9"/>
<proteinExistence type="inferred from homology"/>
<organism evidence="6 7">
    <name type="scientific">Microbotryum silenes-dioicae</name>
    <dbReference type="NCBI Taxonomy" id="796604"/>
    <lineage>
        <taxon>Eukaryota</taxon>
        <taxon>Fungi</taxon>
        <taxon>Dikarya</taxon>
        <taxon>Basidiomycota</taxon>
        <taxon>Pucciniomycotina</taxon>
        <taxon>Microbotryomycetes</taxon>
        <taxon>Microbotryales</taxon>
        <taxon>Microbotryaceae</taxon>
        <taxon>Microbotryum</taxon>
    </lineage>
</organism>
<dbReference type="GO" id="GO:0045324">
    <property type="term" value="P:late endosome to vacuole transport"/>
    <property type="evidence" value="ECO:0007669"/>
    <property type="project" value="TreeGrafter"/>
</dbReference>
<evidence type="ECO:0000256" key="1">
    <source>
        <dbReference type="ARBA" id="ARBA00005965"/>
    </source>
</evidence>
<dbReference type="Pfam" id="PF04111">
    <property type="entry name" value="APG6"/>
    <property type="match status" value="1"/>
</dbReference>
<evidence type="ECO:0000256" key="3">
    <source>
        <dbReference type="SAM" id="MobiDB-lite"/>
    </source>
</evidence>
<feature type="domain" description="Atg6 BARA" evidence="4">
    <location>
        <begin position="341"/>
        <end position="525"/>
    </location>
</feature>
<name>A0A2X0LPU9_9BASI</name>
<dbReference type="PANTHER" id="PTHR12768:SF4">
    <property type="entry name" value="BECLIN-1"/>
    <property type="match status" value="1"/>
</dbReference>
<feature type="domain" description="Atg6/beclin coiled-coil" evidence="5">
    <location>
        <begin position="205"/>
        <end position="338"/>
    </location>
</feature>
<dbReference type="GO" id="GO:0000423">
    <property type="term" value="P:mitophagy"/>
    <property type="evidence" value="ECO:0007669"/>
    <property type="project" value="TreeGrafter"/>
</dbReference>
<sequence>MHGNCQRCRQPLTASSLDDSLAALSPSTYDLLSQSERHPHPAHLPDPGPSLNRLRPGLRPLYDAAVAARPPRTNPSTSTTSTTPTSAATRWGSTDAHHTLRIPSPCQPPSGSSSVPPGADPPGGFGPGESYIVLDPAHAAPHHVPTVESSLAVLPPSKPRTEIIQTTSNAHASPSSSDPPPLTPRISQLSRLYSLLSAESKIDHPLCVECMDQLLSLINKELSELKKEKDRLEAFEKDVQRRRNEDVLGPTGTKEALTKEIARRKRAAQEALQSLKQVEAERAALDQEKALLDAEEEQLALEEQEFWRDHSNQTLQTQAMQDKIDSVQTRYEHDLRELIKLEKTNVFNDAFCIGQEAGFGTINGLRLGRLPNHPVEWLEINAAWGHTLLLLQTIARKFSYTFHTYKLVPIGSFSRIEKLNETDSHHPASASGTSSASSISSTSTSTSLELYGSGDFFAVTRLLQNRRFDLAMVAFLDCLRQMYEYVNSIDPVFNVPHRVVKDKIGDVSIKLQFGNDETWTRALRHVGRILPDHQLWILSMKVLISVYSQVLLDLKILLGRASM</sequence>
<feature type="region of interest" description="Disordered" evidence="3">
    <location>
        <begin position="33"/>
        <end position="132"/>
    </location>
</feature>
<dbReference type="PANTHER" id="PTHR12768">
    <property type="entry name" value="BECLIN 1"/>
    <property type="match status" value="1"/>
</dbReference>
<dbReference type="GO" id="GO:0006995">
    <property type="term" value="P:cellular response to nitrogen starvation"/>
    <property type="evidence" value="ECO:0007669"/>
    <property type="project" value="TreeGrafter"/>
</dbReference>
<evidence type="ECO:0000259" key="4">
    <source>
        <dbReference type="Pfam" id="PF04111"/>
    </source>
</evidence>
<feature type="region of interest" description="Disordered" evidence="3">
    <location>
        <begin position="166"/>
        <end position="185"/>
    </location>
</feature>
<dbReference type="STRING" id="796604.A0A2X0LPU9"/>
<evidence type="ECO:0000313" key="6">
    <source>
        <dbReference type="EMBL" id="SGY13430.1"/>
    </source>
</evidence>
<keyword evidence="2" id="KW-0175">Coiled coil</keyword>
<feature type="coiled-coil region" evidence="2">
    <location>
        <begin position="208"/>
        <end position="305"/>
    </location>
</feature>
<dbReference type="Gene3D" id="1.10.418.40">
    <property type="entry name" value="Autophagy protein 6/Beclin 1"/>
    <property type="match status" value="1"/>
</dbReference>
<dbReference type="InterPro" id="IPR007243">
    <property type="entry name" value="Atg6/Beclin"/>
</dbReference>
<keyword evidence="7" id="KW-1185">Reference proteome</keyword>
<comment type="similarity">
    <text evidence="1">Belongs to the beclin family.</text>
</comment>
<dbReference type="GO" id="GO:0000045">
    <property type="term" value="P:autophagosome assembly"/>
    <property type="evidence" value="ECO:0007669"/>
    <property type="project" value="TreeGrafter"/>
</dbReference>
<accession>A0A2X0LPU9</accession>
<evidence type="ECO:0000313" key="7">
    <source>
        <dbReference type="Proteomes" id="UP000249464"/>
    </source>
</evidence>
<dbReference type="Pfam" id="PF17675">
    <property type="entry name" value="APG6_N"/>
    <property type="match status" value="1"/>
</dbReference>
<dbReference type="Proteomes" id="UP000249464">
    <property type="component" value="Unassembled WGS sequence"/>
</dbReference>
<dbReference type="InterPro" id="IPR038274">
    <property type="entry name" value="Atg6/Beclin_C_sf"/>
</dbReference>
<dbReference type="GO" id="GO:0043548">
    <property type="term" value="F:phosphatidylinositol 3-kinase binding"/>
    <property type="evidence" value="ECO:0007669"/>
    <property type="project" value="TreeGrafter"/>
</dbReference>
<dbReference type="GO" id="GO:0030674">
    <property type="term" value="F:protein-macromolecule adaptor activity"/>
    <property type="evidence" value="ECO:0007669"/>
    <property type="project" value="TreeGrafter"/>
</dbReference>
<dbReference type="InterPro" id="IPR041691">
    <property type="entry name" value="Atg6/beclin_CC"/>
</dbReference>
<dbReference type="InterPro" id="IPR040455">
    <property type="entry name" value="Atg6_BARA"/>
</dbReference>
<dbReference type="EMBL" id="FQNC01000012">
    <property type="protein sequence ID" value="SGY13430.1"/>
    <property type="molecule type" value="Genomic_DNA"/>
</dbReference>
<dbReference type="GO" id="GO:0034271">
    <property type="term" value="C:phosphatidylinositol 3-kinase complex, class III, type I"/>
    <property type="evidence" value="ECO:0007669"/>
    <property type="project" value="TreeGrafter"/>
</dbReference>
<evidence type="ECO:0000256" key="2">
    <source>
        <dbReference type="SAM" id="Coils"/>
    </source>
</evidence>
<dbReference type="GO" id="GO:0034272">
    <property type="term" value="C:phosphatidylinositol 3-kinase complex, class III, type II"/>
    <property type="evidence" value="ECO:0007669"/>
    <property type="project" value="TreeGrafter"/>
</dbReference>
<reference evidence="6 7" key="1">
    <citation type="submission" date="2016-11" db="EMBL/GenBank/DDBJ databases">
        <authorList>
            <person name="Jaros S."/>
            <person name="Januszkiewicz K."/>
            <person name="Wedrychowicz H."/>
        </authorList>
    </citation>
    <scope>NUCLEOTIDE SEQUENCE [LARGE SCALE GENOMIC DNA]</scope>
</reference>
<evidence type="ECO:0000259" key="5">
    <source>
        <dbReference type="Pfam" id="PF17675"/>
    </source>
</evidence>
<gene>
    <name evidence="6" type="primary">BQ5605_C010g05860</name>
    <name evidence="6" type="ORF">BQ5605_C010G05860</name>
</gene>
<protein>
    <submittedName>
        <fullName evidence="6">BQ5605_C010g05860 protein</fullName>
    </submittedName>
</protein>
<feature type="compositionally biased region" description="Low complexity" evidence="3">
    <location>
        <begin position="68"/>
        <end position="90"/>
    </location>
</feature>
<dbReference type="GO" id="GO:0000407">
    <property type="term" value="C:phagophore assembly site"/>
    <property type="evidence" value="ECO:0007669"/>
    <property type="project" value="TreeGrafter"/>
</dbReference>